<dbReference type="FunFam" id="2.102.10.10:FF:000013">
    <property type="entry name" value="Nitrite reductase [NAD(P)H], small subunit"/>
    <property type="match status" value="1"/>
</dbReference>
<keyword evidence="1" id="KW-0001">2Fe-2S</keyword>
<evidence type="ECO:0000256" key="3">
    <source>
        <dbReference type="ARBA" id="ARBA00023002"/>
    </source>
</evidence>
<dbReference type="Pfam" id="PF00355">
    <property type="entry name" value="Rieske"/>
    <property type="match status" value="1"/>
</dbReference>
<dbReference type="GO" id="GO:0004497">
    <property type="term" value="F:monooxygenase activity"/>
    <property type="evidence" value="ECO:0007669"/>
    <property type="project" value="UniProtKB-ARBA"/>
</dbReference>
<accession>A0A0H4KMG2</accession>
<gene>
    <name evidence="7" type="ORF">BEH_16280</name>
</gene>
<reference evidence="7 8" key="1">
    <citation type="journal article" date="2015" name="PLoS ONE">
        <title>Genome Sequence of Bacillus endophyticus and Analysis of Its Companion Mechanism in the Ketogulonigenium vulgare-Bacillus Strain Consortium.</title>
        <authorList>
            <person name="Jia N."/>
            <person name="Du J."/>
            <person name="Ding M.Z."/>
            <person name="Gao F."/>
            <person name="Yuan Y.J."/>
        </authorList>
    </citation>
    <scope>NUCLEOTIDE SEQUENCE [LARGE SCALE GENOMIC DNA]</scope>
    <source>
        <strain evidence="7 8">Hbe603</strain>
    </source>
</reference>
<dbReference type="InterPro" id="IPR017941">
    <property type="entry name" value="Rieske_2Fe-2S"/>
</dbReference>
<dbReference type="KEGG" id="beo:BEH_16280"/>
<dbReference type="CDD" id="cd03530">
    <property type="entry name" value="Rieske_NirD_small_Bacillus"/>
    <property type="match status" value="1"/>
</dbReference>
<protein>
    <submittedName>
        <fullName evidence="7">Nitrite reductase</fullName>
    </submittedName>
</protein>
<dbReference type="GO" id="GO:0051537">
    <property type="term" value="F:2 iron, 2 sulfur cluster binding"/>
    <property type="evidence" value="ECO:0007669"/>
    <property type="project" value="UniProtKB-KW"/>
</dbReference>
<evidence type="ECO:0000256" key="1">
    <source>
        <dbReference type="ARBA" id="ARBA00022714"/>
    </source>
</evidence>
<accession>A0A1X7DFM6</accession>
<dbReference type="GO" id="GO:0042128">
    <property type="term" value="P:nitrate assimilation"/>
    <property type="evidence" value="ECO:0007669"/>
    <property type="project" value="UniProtKB-KW"/>
</dbReference>
<keyword evidence="5" id="KW-0411">Iron-sulfur</keyword>
<dbReference type="OrthoDB" id="593800at2"/>
<dbReference type="GO" id="GO:0016705">
    <property type="term" value="F:oxidoreductase activity, acting on paired donors, with incorporation or reduction of molecular oxygen"/>
    <property type="evidence" value="ECO:0007669"/>
    <property type="project" value="UniProtKB-ARBA"/>
</dbReference>
<dbReference type="NCBIfam" id="TIGR02378">
    <property type="entry name" value="nirD_assim_sml"/>
    <property type="match status" value="1"/>
</dbReference>
<evidence type="ECO:0000313" key="8">
    <source>
        <dbReference type="Proteomes" id="UP000036202"/>
    </source>
</evidence>
<reference evidence="8" key="2">
    <citation type="submission" date="2015-06" db="EMBL/GenBank/DDBJ databases">
        <title>Genome Sequence of Bacillus endophyticus and Analysis of its Companion Mechanism in the Ketogulonigenium vulgare-Bacillus strain Consortium.</title>
        <authorList>
            <person name="Jia N."/>
            <person name="Du J."/>
            <person name="Ding M.-Z."/>
            <person name="Gao F."/>
            <person name="Yuan Y.-J."/>
        </authorList>
    </citation>
    <scope>NUCLEOTIDE SEQUENCE [LARGE SCALE GENOMIC DNA]</scope>
    <source>
        <strain evidence="8">Hbe603</strain>
    </source>
</reference>
<keyword evidence="8" id="KW-1185">Reference proteome</keyword>
<dbReference type="PATRIC" id="fig|135735.6.peg.3457"/>
<dbReference type="AlphaFoldDB" id="A0A1X7DFM6"/>
<keyword evidence="4" id="KW-0408">Iron</keyword>
<evidence type="ECO:0000256" key="6">
    <source>
        <dbReference type="ARBA" id="ARBA00023063"/>
    </source>
</evidence>
<name>A0A1X7DFM6_9BACI</name>
<dbReference type="Proteomes" id="UP000036202">
    <property type="component" value="Chromosome"/>
</dbReference>
<evidence type="ECO:0000256" key="5">
    <source>
        <dbReference type="ARBA" id="ARBA00023014"/>
    </source>
</evidence>
<dbReference type="PANTHER" id="PTHR21496:SF23">
    <property type="entry name" value="3-PHENYLPROPIONATE_CINNAMIC ACID DIOXYGENASE FERREDOXIN SUBUNIT"/>
    <property type="match status" value="1"/>
</dbReference>
<dbReference type="GO" id="GO:0008942">
    <property type="term" value="F:nitrite reductase [NAD(P)H] activity"/>
    <property type="evidence" value="ECO:0007669"/>
    <property type="project" value="InterPro"/>
</dbReference>
<dbReference type="Gene3D" id="2.102.10.10">
    <property type="entry name" value="Rieske [2Fe-2S] iron-sulphur domain"/>
    <property type="match status" value="1"/>
</dbReference>
<dbReference type="PANTHER" id="PTHR21496">
    <property type="entry name" value="FERREDOXIN-RELATED"/>
    <property type="match status" value="1"/>
</dbReference>
<keyword evidence="2" id="KW-0479">Metal-binding</keyword>
<dbReference type="InterPro" id="IPR036922">
    <property type="entry name" value="Rieske_2Fe-2S_sf"/>
</dbReference>
<dbReference type="GeneID" id="93700627"/>
<evidence type="ECO:0000256" key="4">
    <source>
        <dbReference type="ARBA" id="ARBA00023004"/>
    </source>
</evidence>
<dbReference type="SUPFAM" id="SSF50022">
    <property type="entry name" value="ISP domain"/>
    <property type="match status" value="1"/>
</dbReference>
<keyword evidence="3" id="KW-0560">Oxidoreductase</keyword>
<dbReference type="EMBL" id="CP011974">
    <property type="protein sequence ID" value="AKO93494.1"/>
    <property type="molecule type" value="Genomic_DNA"/>
</dbReference>
<dbReference type="GO" id="GO:0046872">
    <property type="term" value="F:metal ion binding"/>
    <property type="evidence" value="ECO:0007669"/>
    <property type="project" value="UniProtKB-KW"/>
</dbReference>
<evidence type="ECO:0000313" key="7">
    <source>
        <dbReference type="EMBL" id="AKO93494.1"/>
    </source>
</evidence>
<dbReference type="RefSeq" id="WP_046217680.1">
    <property type="nucleotide sequence ID" value="NZ_CP011974.1"/>
</dbReference>
<sequence length="106" mass="11856">MKSTVKSKVEIGHLSDFPERLGKTVIVGEEELAVFRLSDQKVRAVTNRCPHKNGVLAEGIVSGEFVFCPMHDWKISLQDGKVQAPDVGCVHTYEAIVENERVYIMI</sequence>
<keyword evidence="6" id="KW-0534">Nitrate assimilation</keyword>
<evidence type="ECO:0000256" key="2">
    <source>
        <dbReference type="ARBA" id="ARBA00022723"/>
    </source>
</evidence>
<dbReference type="InterPro" id="IPR012748">
    <property type="entry name" value="Rieske-like_NirD"/>
</dbReference>
<proteinExistence type="predicted"/>
<dbReference type="PROSITE" id="PS51296">
    <property type="entry name" value="RIESKE"/>
    <property type="match status" value="1"/>
</dbReference>
<organism evidence="7 8">
    <name type="scientific">Priestia filamentosa</name>
    <dbReference type="NCBI Taxonomy" id="1402861"/>
    <lineage>
        <taxon>Bacteria</taxon>
        <taxon>Bacillati</taxon>
        <taxon>Bacillota</taxon>
        <taxon>Bacilli</taxon>
        <taxon>Bacillales</taxon>
        <taxon>Bacillaceae</taxon>
        <taxon>Priestia</taxon>
    </lineage>
</organism>